<accession>A0A9J6AXG8</accession>
<dbReference type="Proteomes" id="UP000824120">
    <property type="component" value="Chromosome 1"/>
</dbReference>
<dbReference type="AlphaFoldDB" id="A0A9J6AXG8"/>
<sequence>MNVNKKVSLGGRVRGLAPYLLPLIGRNPDWESVRYLLISNISIVQVKWLKPSNSFVKINSDGSCKDGYCGGGGVIRDHRGHLIH</sequence>
<evidence type="ECO:0000313" key="2">
    <source>
        <dbReference type="Proteomes" id="UP000824120"/>
    </source>
</evidence>
<comment type="caution">
    <text evidence="1">The sequence shown here is derived from an EMBL/GenBank/DDBJ whole genome shotgun (WGS) entry which is preliminary data.</text>
</comment>
<reference evidence="1 2" key="1">
    <citation type="submission" date="2020-09" db="EMBL/GenBank/DDBJ databases">
        <title>De no assembly of potato wild relative species, Solanum commersonii.</title>
        <authorList>
            <person name="Cho K."/>
        </authorList>
    </citation>
    <scope>NUCLEOTIDE SEQUENCE [LARGE SCALE GENOMIC DNA]</scope>
    <source>
        <strain evidence="1">LZ3.2</strain>
        <tissue evidence="1">Leaf</tissue>
    </source>
</reference>
<protein>
    <recommendedName>
        <fullName evidence="3">RNase H type-1 domain-containing protein</fullName>
    </recommendedName>
</protein>
<keyword evidence="2" id="KW-1185">Reference proteome</keyword>
<name>A0A9J6AXG8_SOLCO</name>
<gene>
    <name evidence="1" type="ORF">H5410_000790</name>
</gene>
<evidence type="ECO:0008006" key="3">
    <source>
        <dbReference type="Google" id="ProtNLM"/>
    </source>
</evidence>
<dbReference type="EMBL" id="JACXVP010000001">
    <property type="protein sequence ID" value="KAG5629073.1"/>
    <property type="molecule type" value="Genomic_DNA"/>
</dbReference>
<evidence type="ECO:0000313" key="1">
    <source>
        <dbReference type="EMBL" id="KAG5629073.1"/>
    </source>
</evidence>
<proteinExistence type="predicted"/>
<organism evidence="1 2">
    <name type="scientific">Solanum commersonii</name>
    <name type="common">Commerson's wild potato</name>
    <name type="synonym">Commerson's nightshade</name>
    <dbReference type="NCBI Taxonomy" id="4109"/>
    <lineage>
        <taxon>Eukaryota</taxon>
        <taxon>Viridiplantae</taxon>
        <taxon>Streptophyta</taxon>
        <taxon>Embryophyta</taxon>
        <taxon>Tracheophyta</taxon>
        <taxon>Spermatophyta</taxon>
        <taxon>Magnoliopsida</taxon>
        <taxon>eudicotyledons</taxon>
        <taxon>Gunneridae</taxon>
        <taxon>Pentapetalae</taxon>
        <taxon>asterids</taxon>
        <taxon>lamiids</taxon>
        <taxon>Solanales</taxon>
        <taxon>Solanaceae</taxon>
        <taxon>Solanoideae</taxon>
        <taxon>Solaneae</taxon>
        <taxon>Solanum</taxon>
    </lineage>
</organism>